<dbReference type="Gene3D" id="3.30.70.270">
    <property type="match status" value="1"/>
</dbReference>
<dbReference type="InterPro" id="IPR043128">
    <property type="entry name" value="Rev_trsase/Diguanyl_cyclase"/>
</dbReference>
<gene>
    <name evidence="7" type="ORF">BCU17_13200</name>
</gene>
<comment type="cofactor">
    <cofactor evidence="1">
        <name>Mg(2+)</name>
        <dbReference type="ChEBI" id="CHEBI:18420"/>
    </cofactor>
</comment>
<dbReference type="GO" id="GO:0052621">
    <property type="term" value="F:diguanylate cyclase activity"/>
    <property type="evidence" value="ECO:0007669"/>
    <property type="project" value="UniProtKB-EC"/>
</dbReference>
<dbReference type="PANTHER" id="PTHR45138">
    <property type="entry name" value="REGULATORY COMPONENTS OF SENSORY TRANSDUCTION SYSTEM"/>
    <property type="match status" value="1"/>
</dbReference>
<accession>A0A2N7FJQ9</accession>
<evidence type="ECO:0000256" key="5">
    <source>
        <dbReference type="SAM" id="Phobius"/>
    </source>
</evidence>
<dbReference type="EMBL" id="MCWU01000010">
    <property type="protein sequence ID" value="PMJ69511.1"/>
    <property type="molecule type" value="Genomic_DNA"/>
</dbReference>
<dbReference type="NCBIfam" id="TIGR00254">
    <property type="entry name" value="GGDEF"/>
    <property type="match status" value="1"/>
</dbReference>
<dbReference type="InterPro" id="IPR029787">
    <property type="entry name" value="Nucleotide_cyclase"/>
</dbReference>
<dbReference type="EC" id="2.7.7.65" evidence="2"/>
<feature type="coiled-coil region" evidence="4">
    <location>
        <begin position="226"/>
        <end position="253"/>
    </location>
</feature>
<evidence type="ECO:0000313" key="8">
    <source>
        <dbReference type="Proteomes" id="UP000235330"/>
    </source>
</evidence>
<dbReference type="Pfam" id="PF00990">
    <property type="entry name" value="GGDEF"/>
    <property type="match status" value="1"/>
</dbReference>
<sequence>MSTTSLIVLNKEYHQQKVRILDNYSTVIQSKVEASLGVFKKFSHYVYQQISHDTQIMKLLKQSVESSGPVRDENRKKIYQLLKPSYDLLKEHHFRQLHFHFANGDSFLRVHKPDKYGDNLFSIRESVRLANTQQKIIEGFEEGRVFNGYRFVYPLTYEQQPLGSVEVSLSIGSVLDLLFDLYPKDDFYFMIDKSTVDTKLFEGMKGNYTPTLLSEHYYYDKEVLEQNIAQIKYKELLTNIESYNEELNRHIELNKTFSQVITVSDTDYVASFISFKNIKNQHVAYLITTSQDTAMERLNHTFLIYILLIILACLIYAWNIYSEQIYNKKLVHLSNTDFLTKLSNRKKFTESLTIEFLKYRESCGTFSVVLFDIDHFKKINDVLGHDIGDKYLKELSALIASKVRHSDTLARWGGEEFIVLLPNTPEHNALKVAEVLRKLVESHQFSSPEGITISLGVADVNKNDNCIDDVIARADKVLYESKRAGRNRASAWSESG</sequence>
<feature type="transmembrane region" description="Helical" evidence="5">
    <location>
        <begin position="302"/>
        <end position="321"/>
    </location>
</feature>
<feature type="domain" description="GGDEF" evidence="6">
    <location>
        <begin position="364"/>
        <end position="494"/>
    </location>
</feature>
<name>A0A2N7FJQ9_VIBSP</name>
<keyword evidence="5" id="KW-0472">Membrane</keyword>
<comment type="catalytic activity">
    <reaction evidence="3">
        <text>2 GTP = 3',3'-c-di-GMP + 2 diphosphate</text>
        <dbReference type="Rhea" id="RHEA:24898"/>
        <dbReference type="ChEBI" id="CHEBI:33019"/>
        <dbReference type="ChEBI" id="CHEBI:37565"/>
        <dbReference type="ChEBI" id="CHEBI:58805"/>
        <dbReference type="EC" id="2.7.7.65"/>
    </reaction>
</comment>
<organism evidence="7 8">
    <name type="scientific">Vibrio splendidus</name>
    <dbReference type="NCBI Taxonomy" id="29497"/>
    <lineage>
        <taxon>Bacteria</taxon>
        <taxon>Pseudomonadati</taxon>
        <taxon>Pseudomonadota</taxon>
        <taxon>Gammaproteobacteria</taxon>
        <taxon>Vibrionales</taxon>
        <taxon>Vibrionaceae</taxon>
        <taxon>Vibrio</taxon>
    </lineage>
</organism>
<dbReference type="AlphaFoldDB" id="A0A2N7FJQ9"/>
<evidence type="ECO:0000259" key="6">
    <source>
        <dbReference type="PROSITE" id="PS50887"/>
    </source>
</evidence>
<protein>
    <recommendedName>
        <fullName evidence="2">diguanylate cyclase</fullName>
        <ecNumber evidence="2">2.7.7.65</ecNumber>
    </recommendedName>
</protein>
<comment type="caution">
    <text evidence="7">The sequence shown here is derived from an EMBL/GenBank/DDBJ whole genome shotgun (WGS) entry which is preliminary data.</text>
</comment>
<dbReference type="PROSITE" id="PS50887">
    <property type="entry name" value="GGDEF"/>
    <property type="match status" value="1"/>
</dbReference>
<dbReference type="Proteomes" id="UP000235330">
    <property type="component" value="Unassembled WGS sequence"/>
</dbReference>
<keyword evidence="4" id="KW-0175">Coiled coil</keyword>
<evidence type="ECO:0000256" key="2">
    <source>
        <dbReference type="ARBA" id="ARBA00012528"/>
    </source>
</evidence>
<dbReference type="Pfam" id="PF14827">
    <property type="entry name" value="dCache_3"/>
    <property type="match status" value="1"/>
</dbReference>
<dbReference type="PANTHER" id="PTHR45138:SF9">
    <property type="entry name" value="DIGUANYLATE CYCLASE DGCM-RELATED"/>
    <property type="match status" value="1"/>
</dbReference>
<dbReference type="InterPro" id="IPR029150">
    <property type="entry name" value="dCache_3"/>
</dbReference>
<reference evidence="8" key="1">
    <citation type="submission" date="2016-07" db="EMBL/GenBank/DDBJ databases">
        <title>Nontailed viruses are major unrecognized killers of bacteria in the ocean.</title>
        <authorList>
            <person name="Kauffman K."/>
            <person name="Hussain F."/>
            <person name="Yang J."/>
            <person name="Arevalo P."/>
            <person name="Brown J."/>
            <person name="Cutler M."/>
            <person name="Kelly L."/>
            <person name="Polz M.F."/>
        </authorList>
    </citation>
    <scope>NUCLEOTIDE SEQUENCE [LARGE SCALE GENOMIC DNA]</scope>
    <source>
        <strain evidence="8">10N.261.55.E11</strain>
    </source>
</reference>
<keyword evidence="5" id="KW-0812">Transmembrane</keyword>
<keyword evidence="5" id="KW-1133">Transmembrane helix</keyword>
<evidence type="ECO:0000256" key="1">
    <source>
        <dbReference type="ARBA" id="ARBA00001946"/>
    </source>
</evidence>
<dbReference type="CDD" id="cd01949">
    <property type="entry name" value="GGDEF"/>
    <property type="match status" value="1"/>
</dbReference>
<evidence type="ECO:0000313" key="7">
    <source>
        <dbReference type="EMBL" id="PMJ69511.1"/>
    </source>
</evidence>
<dbReference type="SUPFAM" id="SSF55073">
    <property type="entry name" value="Nucleotide cyclase"/>
    <property type="match status" value="1"/>
</dbReference>
<dbReference type="InterPro" id="IPR000160">
    <property type="entry name" value="GGDEF_dom"/>
</dbReference>
<evidence type="ECO:0000256" key="3">
    <source>
        <dbReference type="ARBA" id="ARBA00034247"/>
    </source>
</evidence>
<dbReference type="InterPro" id="IPR050469">
    <property type="entry name" value="Diguanylate_Cyclase"/>
</dbReference>
<dbReference type="FunFam" id="3.30.70.270:FF:000001">
    <property type="entry name" value="Diguanylate cyclase domain protein"/>
    <property type="match status" value="1"/>
</dbReference>
<dbReference type="SMART" id="SM00267">
    <property type="entry name" value="GGDEF"/>
    <property type="match status" value="1"/>
</dbReference>
<evidence type="ECO:0000256" key="4">
    <source>
        <dbReference type="SAM" id="Coils"/>
    </source>
</evidence>
<proteinExistence type="predicted"/>